<dbReference type="PANTHER" id="PTHR31326">
    <property type="entry name" value="PROTEIN CLT2, CHLOROPLASTIC"/>
    <property type="match status" value="1"/>
</dbReference>
<comment type="subcellular location">
    <subcellularLocation>
        <location evidence="1">Membrane</location>
        <topology evidence="1">Multi-pass membrane protein</topology>
    </subcellularLocation>
</comment>
<reference evidence="8" key="1">
    <citation type="submission" date="2022-08" db="UniProtKB">
        <authorList>
            <consortium name="EnsemblMetazoa"/>
        </authorList>
    </citation>
    <scope>IDENTIFICATION</scope>
    <source>
        <strain evidence="8">05x7-T-G4-1.051#20</strain>
    </source>
</reference>
<organism evidence="8 9">
    <name type="scientific">Magallana gigas</name>
    <name type="common">Pacific oyster</name>
    <name type="synonym">Crassostrea gigas</name>
    <dbReference type="NCBI Taxonomy" id="29159"/>
    <lineage>
        <taxon>Eukaryota</taxon>
        <taxon>Metazoa</taxon>
        <taxon>Spiralia</taxon>
        <taxon>Lophotrochozoa</taxon>
        <taxon>Mollusca</taxon>
        <taxon>Bivalvia</taxon>
        <taxon>Autobranchia</taxon>
        <taxon>Pteriomorphia</taxon>
        <taxon>Ostreida</taxon>
        <taxon>Ostreoidea</taxon>
        <taxon>Ostreidae</taxon>
        <taxon>Magallana</taxon>
    </lineage>
</organism>
<evidence type="ECO:0000256" key="4">
    <source>
        <dbReference type="ARBA" id="ARBA00022692"/>
    </source>
</evidence>
<keyword evidence="5 7" id="KW-1133">Transmembrane helix</keyword>
<protein>
    <submittedName>
        <fullName evidence="8">Uncharacterized protein</fullName>
    </submittedName>
</protein>
<evidence type="ECO:0000256" key="5">
    <source>
        <dbReference type="ARBA" id="ARBA00022989"/>
    </source>
</evidence>
<feature type="transmembrane region" description="Helical" evidence="7">
    <location>
        <begin position="92"/>
        <end position="111"/>
    </location>
</feature>
<evidence type="ECO:0000256" key="3">
    <source>
        <dbReference type="ARBA" id="ARBA00022448"/>
    </source>
</evidence>
<dbReference type="EnsemblMetazoa" id="G11096.1">
    <property type="protein sequence ID" value="G11096.1:cds"/>
    <property type="gene ID" value="G11096"/>
</dbReference>
<dbReference type="Pfam" id="PF08627">
    <property type="entry name" value="CRT-like"/>
    <property type="match status" value="1"/>
</dbReference>
<keyword evidence="4 7" id="KW-0812">Transmembrane</keyword>
<evidence type="ECO:0000256" key="7">
    <source>
        <dbReference type="SAM" id="Phobius"/>
    </source>
</evidence>
<evidence type="ECO:0000313" key="8">
    <source>
        <dbReference type="EnsemblMetazoa" id="G11096.1:cds"/>
    </source>
</evidence>
<evidence type="ECO:0000313" key="9">
    <source>
        <dbReference type="Proteomes" id="UP000005408"/>
    </source>
</evidence>
<dbReference type="PANTHER" id="PTHR31326:SF1">
    <property type="entry name" value="PROTEIN CLT2, CHLOROPLASTIC"/>
    <property type="match status" value="1"/>
</dbReference>
<evidence type="ECO:0000256" key="6">
    <source>
        <dbReference type="ARBA" id="ARBA00023136"/>
    </source>
</evidence>
<keyword evidence="3" id="KW-0813">Transport</keyword>
<comment type="similarity">
    <text evidence="2">Belongs to the CRT-like transporter family.</text>
</comment>
<name>A0A8W8HUE3_MAGGI</name>
<accession>A0A8W8HUE3</accession>
<keyword evidence="6 7" id="KW-0472">Membrane</keyword>
<sequence>MLKFLVLAIGIVIGLSTSTIFTPLWLDSMSSSVIPVNTTGNSSTIAIDNYAVIFIVSVINLLLLSVILVSISLFGKLFKSGRVVLNSHKRDMLWIGFADAVSTVFLVYSANGSRTPPYLQALATNFAIPVTFLTRFIILRKKPSVRKATSAGLVFCAELIALIPSIFPNLENKSARKEDGGAPGLAGILWTLCYFLGFRAENKEQSLQTPLVVLFWTLFNEKPFHWNPDVHLSTWLSMASICIMLPAIYCYNKNSVEMPEENNRTESSLEEERGLLVCSTDSYQSIEASSGVVINSDSLNSNYNFAGLRRSYSPQFASSLNTEGSEVEWSFS</sequence>
<feature type="transmembrane region" description="Helical" evidence="7">
    <location>
        <begin position="117"/>
        <end position="138"/>
    </location>
</feature>
<feature type="transmembrane region" description="Helical" evidence="7">
    <location>
        <begin position="180"/>
        <end position="197"/>
    </location>
</feature>
<dbReference type="Proteomes" id="UP000005408">
    <property type="component" value="Unassembled WGS sequence"/>
</dbReference>
<evidence type="ECO:0000256" key="1">
    <source>
        <dbReference type="ARBA" id="ARBA00004141"/>
    </source>
</evidence>
<proteinExistence type="inferred from homology"/>
<feature type="transmembrane region" description="Helical" evidence="7">
    <location>
        <begin position="50"/>
        <end position="71"/>
    </location>
</feature>
<evidence type="ECO:0000256" key="2">
    <source>
        <dbReference type="ARBA" id="ARBA00006690"/>
    </source>
</evidence>
<dbReference type="InterPro" id="IPR013936">
    <property type="entry name" value="CRT-like"/>
</dbReference>
<dbReference type="AlphaFoldDB" id="A0A8W8HUE3"/>
<dbReference type="GO" id="GO:0016020">
    <property type="term" value="C:membrane"/>
    <property type="evidence" value="ECO:0007669"/>
    <property type="project" value="UniProtKB-SubCell"/>
</dbReference>
<keyword evidence="9" id="KW-1185">Reference proteome</keyword>
<feature type="transmembrane region" description="Helical" evidence="7">
    <location>
        <begin position="150"/>
        <end position="168"/>
    </location>
</feature>